<evidence type="ECO:0000256" key="8">
    <source>
        <dbReference type="ARBA" id="ARBA00022618"/>
    </source>
</evidence>
<dbReference type="GO" id="GO:0051497">
    <property type="term" value="P:negative regulation of stress fiber assembly"/>
    <property type="evidence" value="ECO:0007669"/>
    <property type="project" value="UniProtKB-ARBA"/>
</dbReference>
<keyword evidence="7" id="KW-0963">Cytoplasm</keyword>
<proteinExistence type="inferred from homology"/>
<dbReference type="GO" id="GO:0007020">
    <property type="term" value="P:microtubule nucleation"/>
    <property type="evidence" value="ECO:0007669"/>
    <property type="project" value="UniProtKB-ARBA"/>
</dbReference>
<dbReference type="Pfam" id="PF21040">
    <property type="entry name" value="CEP104-like_TOG"/>
    <property type="match status" value="1"/>
</dbReference>
<evidence type="ECO:0000256" key="3">
    <source>
        <dbReference type="ARBA" id="ARBA00004601"/>
    </source>
</evidence>
<dbReference type="GO" id="GO:0010634">
    <property type="term" value="P:positive regulation of epithelial cell migration"/>
    <property type="evidence" value="ECO:0007669"/>
    <property type="project" value="UniProtKB-ARBA"/>
</dbReference>
<evidence type="ECO:0000256" key="5">
    <source>
        <dbReference type="ARBA" id="ARBA00009549"/>
    </source>
</evidence>
<evidence type="ECO:0000256" key="11">
    <source>
        <dbReference type="ARBA" id="ARBA00022776"/>
    </source>
</evidence>
<keyword evidence="8" id="KW-0132">Cell division</keyword>
<organism evidence="19 20">
    <name type="scientific">Daubentonia madagascariensis</name>
    <name type="common">Aye-aye</name>
    <name type="synonym">Sciurus madagascariensis</name>
    <dbReference type="NCBI Taxonomy" id="31869"/>
    <lineage>
        <taxon>Eukaryota</taxon>
        <taxon>Metazoa</taxon>
        <taxon>Chordata</taxon>
        <taxon>Craniata</taxon>
        <taxon>Vertebrata</taxon>
        <taxon>Euteleostomi</taxon>
        <taxon>Mammalia</taxon>
        <taxon>Eutheria</taxon>
        <taxon>Euarchontoglires</taxon>
        <taxon>Primates</taxon>
        <taxon>Strepsirrhini</taxon>
        <taxon>Chiromyiformes</taxon>
        <taxon>Daubentoniidae</taxon>
        <taxon>Daubentonia</taxon>
    </lineage>
</organism>
<dbReference type="EMBL" id="JBFSEQ010000001">
    <property type="protein sequence ID" value="KAL2804165.1"/>
    <property type="molecule type" value="Genomic_DNA"/>
</dbReference>
<dbReference type="PANTHER" id="PTHR21567">
    <property type="entry name" value="CLASP"/>
    <property type="match status" value="1"/>
</dbReference>
<dbReference type="GO" id="GO:0005881">
    <property type="term" value="C:cytoplasmic microtubule"/>
    <property type="evidence" value="ECO:0007669"/>
    <property type="project" value="UniProtKB-ARBA"/>
</dbReference>
<keyword evidence="11" id="KW-0498">Mitosis</keyword>
<dbReference type="AlphaFoldDB" id="A0ABD2F5M8"/>
<dbReference type="SMART" id="SM01349">
    <property type="entry name" value="TOG"/>
    <property type="match status" value="3"/>
</dbReference>
<dbReference type="SUPFAM" id="SSF48371">
    <property type="entry name" value="ARM repeat"/>
    <property type="match status" value="1"/>
</dbReference>
<evidence type="ECO:0000313" key="19">
    <source>
        <dbReference type="EMBL" id="KAL2804165.1"/>
    </source>
</evidence>
<dbReference type="GO" id="GO:0031023">
    <property type="term" value="P:microtubule organizing center organization"/>
    <property type="evidence" value="ECO:0007669"/>
    <property type="project" value="UniProtKB-ARBA"/>
</dbReference>
<dbReference type="GO" id="GO:1903690">
    <property type="term" value="P:negative regulation of wound healing, spreading of epidermal cells"/>
    <property type="evidence" value="ECO:0007669"/>
    <property type="project" value="UniProtKB-ARBA"/>
</dbReference>
<evidence type="ECO:0000256" key="6">
    <source>
        <dbReference type="ARBA" id="ARBA00022454"/>
    </source>
</evidence>
<name>A0ABD2F5M8_DAUMA</name>
<feature type="region of interest" description="Disordered" evidence="17">
    <location>
        <begin position="421"/>
        <end position="454"/>
    </location>
</feature>
<accession>A0ABD2F5M8</accession>
<dbReference type="GO" id="GO:0005819">
    <property type="term" value="C:spindle"/>
    <property type="evidence" value="ECO:0007669"/>
    <property type="project" value="UniProtKB-SubCell"/>
</dbReference>
<keyword evidence="16" id="KW-0137">Centromere</keyword>
<dbReference type="GO" id="GO:0030981">
    <property type="term" value="C:cortical microtubule cytoskeleton"/>
    <property type="evidence" value="ECO:0007669"/>
    <property type="project" value="UniProtKB-ARBA"/>
</dbReference>
<gene>
    <name evidence="19" type="ORF">WCI35_000646</name>
</gene>
<feature type="region of interest" description="Disordered" evidence="17">
    <location>
        <begin position="1"/>
        <end position="63"/>
    </location>
</feature>
<feature type="compositionally biased region" description="Polar residues" evidence="17">
    <location>
        <begin position="336"/>
        <end position="347"/>
    </location>
</feature>
<dbReference type="Proteomes" id="UP001610411">
    <property type="component" value="Unassembled WGS sequence"/>
</dbReference>
<evidence type="ECO:0000256" key="17">
    <source>
        <dbReference type="SAM" id="MobiDB-lite"/>
    </source>
</evidence>
<feature type="region of interest" description="Disordered" evidence="17">
    <location>
        <begin position="843"/>
        <end position="893"/>
    </location>
</feature>
<keyword evidence="14" id="KW-0206">Cytoskeleton</keyword>
<feature type="compositionally biased region" description="Gly residues" evidence="17">
    <location>
        <begin position="47"/>
        <end position="63"/>
    </location>
</feature>
<comment type="caution">
    <text evidence="19">The sequence shown here is derived from an EMBL/GenBank/DDBJ whole genome shotgun (WGS) entry which is preliminary data.</text>
</comment>
<dbReference type="Gene3D" id="1.25.10.10">
    <property type="entry name" value="Leucine-rich Repeat Variant"/>
    <property type="match status" value="3"/>
</dbReference>
<feature type="compositionally biased region" description="Basic and acidic residues" evidence="17">
    <location>
        <begin position="920"/>
        <end position="937"/>
    </location>
</feature>
<evidence type="ECO:0000256" key="16">
    <source>
        <dbReference type="ARBA" id="ARBA00023328"/>
    </source>
</evidence>
<dbReference type="GO" id="GO:0010458">
    <property type="term" value="P:exit from mitosis"/>
    <property type="evidence" value="ECO:0007669"/>
    <property type="project" value="UniProtKB-ARBA"/>
</dbReference>
<feature type="compositionally biased region" description="Polar residues" evidence="17">
    <location>
        <begin position="866"/>
        <end position="887"/>
    </location>
</feature>
<comment type="subcellular location">
    <subcellularLocation>
        <location evidence="4">Chromosome</location>
        <location evidence="4">Centromere</location>
        <location evidence="4">Kinetochore</location>
    </subcellularLocation>
    <subcellularLocation>
        <location evidence="2">Cytoplasm</location>
        <location evidence="2">Cytoskeleton</location>
        <location evidence="2">Microtubule organizing center</location>
        <location evidence="2">Centrosome</location>
    </subcellularLocation>
    <subcellularLocation>
        <location evidence="1">Cytoplasm</location>
        <location evidence="1">Cytoskeleton</location>
        <location evidence="1">Spindle</location>
    </subcellularLocation>
    <subcellularLocation>
        <location evidence="3">Golgi apparatus</location>
        <location evidence="3">trans-Golgi network</location>
    </subcellularLocation>
</comment>
<protein>
    <submittedName>
        <fullName evidence="19">CLIP-associating protein 2 isoform 51</fullName>
    </submittedName>
</protein>
<dbReference type="GO" id="GO:0051301">
    <property type="term" value="P:cell division"/>
    <property type="evidence" value="ECO:0007669"/>
    <property type="project" value="UniProtKB-KW"/>
</dbReference>
<evidence type="ECO:0000256" key="13">
    <source>
        <dbReference type="ARBA" id="ARBA00023034"/>
    </source>
</evidence>
<sequence length="1259" mass="137377">MAMGDDKSFDDEESVDGNRPSSAASAFKVPAPKTSGNPVNSARKPGSAGGPKVGAGASKEGGAGAVDEDDFIKAFTDVPSIQIYSSRELEETLNKIREILSDDKHDWDQRANALKKIRSLLVAGAAQYDCFFQHLRLLDGALKLSAKDLRSQVVREACITVAHLSTVLGNKFDHGAEAIVPTLFNLVPNSAKVMATSGCAAIRFIIRHTHVPRLIPLITSNCTSKSVPVRRRSFEFLDLLLQEWQTHSLERHAAVLVETIKKGIHDADAEARVEARKTYMGLRNHFPGEAETLYNSLEPSYQKSLQTYLKSSGSVASLPQSDRSSSSSQESLNRPFSSKWSTANPSTVAGRVSAGSSKASSLPGSLQRSRSDIDVNAAAGAKAHHAAGQSVRSGRLGAGALNPGSYASLGRVRAKLSAPLAGVGNAKTDSRGRSRTKMVSQSQPGSRSGSPGRVLTTTALSTVSSGVQRVLVNSASTQKRSKIPRSQGCSREASPSRLSVARSSRIPRPSVSQGCSREASRESSRDTSPVRSFQPLGPGYGISQSSRLSSSVSAMRVLNTGSDVEEAVADALKKPARRRYESYGMHSDDDANSDASSACSERSYSSRNGSIPTYMRQTEDVAEVLNRCASSNWSERKEGLLGLQNLLKNQRTLSRVELKRLCEIFTRMFADPHGKVFSMFLETLVDFIQVHKDDLQDWLFVLLTQLLKKMGADLLGSVQAKVQKALDVTRESFPNDLQFNILMRFTVDQTQTPSLKVKVAILKYIETLAKQMDPGDFINSSETRLAVSRVITWTTEPKSSDVRKAAQSVLISLFELNTPEFTMLLGALPKTFQDGATKLLHNHLRNTGNGTQSSMGSPLTRPTPRSPANWSSPLTSPTNTSQNTLSPSAFDYDTENMNSEDIYSSLRGVTEAIQNFSFRSQEDMNEPLKRDSKKDDGDSMCGGPGISDLRAGGDATDSSQIALDNKASLLHSMPAHSSPRSRDYNPYNYSDSISPFNKSALKEAMFDDDADQFPDDLSLDHSDLVAELLKELSNHNERVEERKIALYELMKLTQEESFSVWDEHFKTILLLLLETLGDKEPTIRALALKVLREILRHQPARFKNYAELTVMKTLEAHKDPHKEVVRSAEEAASVLATSISPEQCIKVLCPIIQTADYPINLAAIKMQTKVIERVSKETLNLLLPEIMPGLIQGYDNSESSVRKACVFCLVAVHAVIGDELKPHLSQLTGSKMKLLNLYIKRAQTGSGGADPTTDVSGQS</sequence>
<evidence type="ECO:0000256" key="2">
    <source>
        <dbReference type="ARBA" id="ARBA00004300"/>
    </source>
</evidence>
<dbReference type="GO" id="GO:0031110">
    <property type="term" value="P:regulation of microtubule polymerization or depolymerization"/>
    <property type="evidence" value="ECO:0007669"/>
    <property type="project" value="UniProtKB-ARBA"/>
</dbReference>
<evidence type="ECO:0000256" key="14">
    <source>
        <dbReference type="ARBA" id="ARBA00023212"/>
    </source>
</evidence>
<evidence type="ECO:0000256" key="15">
    <source>
        <dbReference type="ARBA" id="ARBA00023306"/>
    </source>
</evidence>
<keyword evidence="15" id="KW-0131">Cell cycle</keyword>
<dbReference type="GO" id="GO:0051010">
    <property type="term" value="F:microtubule plus-end binding"/>
    <property type="evidence" value="ECO:0007669"/>
    <property type="project" value="UniProtKB-ARBA"/>
</dbReference>
<dbReference type="GO" id="GO:0007030">
    <property type="term" value="P:Golgi organization"/>
    <property type="evidence" value="ECO:0007669"/>
    <property type="project" value="UniProtKB-ARBA"/>
</dbReference>
<dbReference type="GO" id="GO:0090091">
    <property type="term" value="P:positive regulation of extracellular matrix disassembly"/>
    <property type="evidence" value="ECO:0007669"/>
    <property type="project" value="UniProtKB-ARBA"/>
</dbReference>
<dbReference type="InterPro" id="IPR016024">
    <property type="entry name" value="ARM-type_fold"/>
</dbReference>
<keyword evidence="9" id="KW-0493">Microtubule</keyword>
<feature type="domain" description="TOG" evidence="18">
    <location>
        <begin position="85"/>
        <end position="318"/>
    </location>
</feature>
<dbReference type="FunFam" id="1.25.10.10:FF:000001">
    <property type="entry name" value="CLIP-associating protein 1 isoform 2"/>
    <property type="match status" value="1"/>
</dbReference>
<dbReference type="GO" id="GO:0005794">
    <property type="term" value="C:Golgi apparatus"/>
    <property type="evidence" value="ECO:0007669"/>
    <property type="project" value="UniProtKB-SubCell"/>
</dbReference>
<evidence type="ECO:0000256" key="1">
    <source>
        <dbReference type="ARBA" id="ARBA00004186"/>
    </source>
</evidence>
<dbReference type="PANTHER" id="PTHR21567:SF30">
    <property type="entry name" value="CLIP-ASSOCIATING PROTEIN 2"/>
    <property type="match status" value="1"/>
</dbReference>
<evidence type="ECO:0000256" key="9">
    <source>
        <dbReference type="ARBA" id="ARBA00022701"/>
    </source>
</evidence>
<dbReference type="GO" id="GO:0007052">
    <property type="term" value="P:mitotic spindle organization"/>
    <property type="evidence" value="ECO:0007669"/>
    <property type="project" value="UniProtKB-ARBA"/>
</dbReference>
<dbReference type="GO" id="GO:0034453">
    <property type="term" value="P:microtubule anchoring"/>
    <property type="evidence" value="ECO:0007669"/>
    <property type="project" value="UniProtKB-ARBA"/>
</dbReference>
<dbReference type="GO" id="GO:0002162">
    <property type="term" value="F:dystroglycan binding"/>
    <property type="evidence" value="ECO:0007669"/>
    <property type="project" value="UniProtKB-ARBA"/>
</dbReference>
<evidence type="ECO:0000256" key="12">
    <source>
        <dbReference type="ARBA" id="ARBA00022838"/>
    </source>
</evidence>
<dbReference type="FunFam" id="1.25.10.10:FF:000006">
    <property type="entry name" value="CLIP-associating protein 1 isoform 2"/>
    <property type="match status" value="1"/>
</dbReference>
<feature type="region of interest" description="Disordered" evidence="17">
    <location>
        <begin position="917"/>
        <end position="957"/>
    </location>
</feature>
<feature type="region of interest" description="Disordered" evidence="17">
    <location>
        <begin position="472"/>
        <end position="548"/>
    </location>
</feature>
<evidence type="ECO:0000256" key="7">
    <source>
        <dbReference type="ARBA" id="ARBA00022490"/>
    </source>
</evidence>
<dbReference type="GO" id="GO:0006903">
    <property type="term" value="P:vesicle targeting"/>
    <property type="evidence" value="ECO:0007669"/>
    <property type="project" value="UniProtKB-ARBA"/>
</dbReference>
<dbReference type="InterPro" id="IPR057546">
    <property type="entry name" value="HEAT_GCN1"/>
</dbReference>
<evidence type="ECO:0000256" key="10">
    <source>
        <dbReference type="ARBA" id="ARBA00022737"/>
    </source>
</evidence>
<feature type="domain" description="TOG" evidence="18">
    <location>
        <begin position="1016"/>
        <end position="1252"/>
    </location>
</feature>
<feature type="compositionally biased region" description="Polar residues" evidence="17">
    <location>
        <begin position="845"/>
        <end position="857"/>
    </location>
</feature>
<feature type="compositionally biased region" description="Polar residues" evidence="17">
    <location>
        <begin position="354"/>
        <end position="368"/>
    </location>
</feature>
<feature type="domain" description="TOG" evidence="18">
    <location>
        <begin position="613"/>
        <end position="850"/>
    </location>
</feature>
<dbReference type="GO" id="GO:0071711">
    <property type="term" value="P:basement membrane organization"/>
    <property type="evidence" value="ECO:0007669"/>
    <property type="project" value="UniProtKB-ARBA"/>
</dbReference>
<keyword evidence="20" id="KW-1185">Reference proteome</keyword>
<dbReference type="Pfam" id="PF23271">
    <property type="entry name" value="HEAT_GCN1"/>
    <property type="match status" value="1"/>
</dbReference>
<dbReference type="GO" id="GO:0045180">
    <property type="term" value="C:basal cortex"/>
    <property type="evidence" value="ECO:0007669"/>
    <property type="project" value="UniProtKB-ARBA"/>
</dbReference>
<evidence type="ECO:0000256" key="4">
    <source>
        <dbReference type="ARBA" id="ARBA00004629"/>
    </source>
</evidence>
<dbReference type="FunFam" id="1.25.10.10:FF:000005">
    <property type="entry name" value="CLIP-associating protein 1 isoform 2"/>
    <property type="match status" value="1"/>
</dbReference>
<evidence type="ECO:0000313" key="20">
    <source>
        <dbReference type="Proteomes" id="UP001610411"/>
    </source>
</evidence>
<feature type="compositionally biased region" description="Low complexity" evidence="17">
    <location>
        <begin position="593"/>
        <end position="607"/>
    </location>
</feature>
<comment type="similarity">
    <text evidence="5">Belongs to the CLASP family.</text>
</comment>
<keyword evidence="10" id="KW-0677">Repeat</keyword>
<feature type="compositionally biased region" description="Low complexity" evidence="17">
    <location>
        <begin position="317"/>
        <end position="335"/>
    </location>
</feature>
<feature type="region of interest" description="Disordered" evidence="17">
    <location>
        <begin position="583"/>
        <end position="611"/>
    </location>
</feature>
<reference evidence="19 20" key="1">
    <citation type="journal article" date="2024" name="G3 (Bethesda)">
        <title>A hybrid genome assembly of the endangered aye-aye (Daubentonia madagascariensis).</title>
        <authorList>
            <person name="Versoza C.J."/>
            <person name="Pfeifer S.P."/>
        </authorList>
    </citation>
    <scope>NUCLEOTIDE SEQUENCE [LARGE SCALE GENOMIC DNA]</scope>
    <source>
        <strain evidence="19">6821</strain>
    </source>
</reference>
<feature type="compositionally biased region" description="Low complexity" evidence="17">
    <location>
        <begin position="440"/>
        <end position="454"/>
    </location>
</feature>
<keyword evidence="12" id="KW-0995">Kinetochore</keyword>
<evidence type="ECO:0000259" key="18">
    <source>
        <dbReference type="SMART" id="SM01349"/>
    </source>
</evidence>
<dbReference type="GO" id="GO:0005813">
    <property type="term" value="C:centrosome"/>
    <property type="evidence" value="ECO:0007669"/>
    <property type="project" value="UniProtKB-SubCell"/>
</dbReference>
<dbReference type="InterPro" id="IPR024395">
    <property type="entry name" value="CLASP_N_dom"/>
</dbReference>
<dbReference type="InterPro" id="IPR034085">
    <property type="entry name" value="TOG"/>
</dbReference>
<keyword evidence="6" id="KW-0158">Chromosome</keyword>
<dbReference type="InterPro" id="IPR011989">
    <property type="entry name" value="ARM-like"/>
</dbReference>
<feature type="region of interest" description="Disordered" evidence="17">
    <location>
        <begin position="315"/>
        <end position="369"/>
    </location>
</feature>
<dbReference type="GO" id="GO:0000776">
    <property type="term" value="C:kinetochore"/>
    <property type="evidence" value="ECO:0007669"/>
    <property type="project" value="UniProtKB-KW"/>
</dbReference>
<dbReference type="Pfam" id="PF12348">
    <property type="entry name" value="CLASP_N"/>
    <property type="match status" value="1"/>
</dbReference>
<keyword evidence="13" id="KW-0333">Golgi apparatus</keyword>